<dbReference type="InterPro" id="IPR057326">
    <property type="entry name" value="KR_dom"/>
</dbReference>
<evidence type="ECO:0000259" key="5">
    <source>
        <dbReference type="SMART" id="SM00822"/>
    </source>
</evidence>
<feature type="signal peptide" evidence="4">
    <location>
        <begin position="1"/>
        <end position="29"/>
    </location>
</feature>
<dbReference type="Pfam" id="PF00106">
    <property type="entry name" value="adh_short"/>
    <property type="match status" value="1"/>
</dbReference>
<dbReference type="Gene3D" id="3.40.50.720">
    <property type="entry name" value="NAD(P)-binding Rossmann-like Domain"/>
    <property type="match status" value="1"/>
</dbReference>
<accession>A0A6U2QDL4</accession>
<dbReference type="PRINTS" id="PR00081">
    <property type="entry name" value="GDHRDH"/>
</dbReference>
<dbReference type="InterPro" id="IPR036291">
    <property type="entry name" value="NAD(P)-bd_dom_sf"/>
</dbReference>
<keyword evidence="3" id="KW-0560">Oxidoreductase</keyword>
<dbReference type="GO" id="GO:0016491">
    <property type="term" value="F:oxidoreductase activity"/>
    <property type="evidence" value="ECO:0007669"/>
    <property type="project" value="UniProtKB-KW"/>
</dbReference>
<keyword evidence="2" id="KW-0521">NADP</keyword>
<organism evidence="7">
    <name type="scientific">Leptocylindrus danicus</name>
    <dbReference type="NCBI Taxonomy" id="163516"/>
    <lineage>
        <taxon>Eukaryota</taxon>
        <taxon>Sar</taxon>
        <taxon>Stramenopiles</taxon>
        <taxon>Ochrophyta</taxon>
        <taxon>Bacillariophyta</taxon>
        <taxon>Coscinodiscophyceae</taxon>
        <taxon>Chaetocerotophycidae</taxon>
        <taxon>Leptocylindrales</taxon>
        <taxon>Leptocylindraceae</taxon>
        <taxon>Leptocylindrus</taxon>
    </lineage>
</organism>
<comment type="similarity">
    <text evidence="1">Belongs to the short-chain dehydrogenases/reductases (SDR) family.</text>
</comment>
<evidence type="ECO:0000256" key="1">
    <source>
        <dbReference type="ARBA" id="ARBA00006484"/>
    </source>
</evidence>
<evidence type="ECO:0000256" key="3">
    <source>
        <dbReference type="ARBA" id="ARBA00023002"/>
    </source>
</evidence>
<dbReference type="PANTHER" id="PTHR43490:SF99">
    <property type="entry name" value="SHORT-CHAIN DEHYDROGENASE_REDUCTASE"/>
    <property type="match status" value="1"/>
</dbReference>
<sequence length="344" mass="37441">MLPSQRRIPPILLNSILLLMSMLAAKALSATPPTTQRSILVTGANKGQGYALCDRILAEHADTHVFLCSRNAQRGEDAARALLEKYSGDRLDVIPLDVTSQASVTTAYELVTTNLAKHPHRTLFGVVSNAGILWGYTLQELLDVCTVGVRRVMDAFCPLVDKGGRVIVVSSGLGPLMHGYSSEARQEKLKSADCTYEDIQGMMDECLAVIEGDDETGSLPAQFEEIGFSGGPFAESAPDFHMYGLAKMFADAYMLSLARQYPDLHVVSCDPGLVYTDLIGRMPRYQGKVREDTTAQTPHEGVEAAMRLLFDADGAAPPESGRFYAMSKDGSEFLHSEISKMPNK</sequence>
<keyword evidence="4" id="KW-0732">Signal</keyword>
<evidence type="ECO:0000256" key="4">
    <source>
        <dbReference type="SAM" id="SignalP"/>
    </source>
</evidence>
<evidence type="ECO:0000313" key="6">
    <source>
        <dbReference type="EMBL" id="CAD9593272.1"/>
    </source>
</evidence>
<dbReference type="AlphaFoldDB" id="A0A6U2QDL4"/>
<dbReference type="EMBL" id="HBGY01022388">
    <property type="protein sequence ID" value="CAD9593274.1"/>
    <property type="molecule type" value="Transcribed_RNA"/>
</dbReference>
<protein>
    <recommendedName>
        <fullName evidence="5">Ketoreductase domain-containing protein</fullName>
    </recommendedName>
</protein>
<evidence type="ECO:0000256" key="2">
    <source>
        <dbReference type="ARBA" id="ARBA00022857"/>
    </source>
</evidence>
<dbReference type="SMART" id="SM00822">
    <property type="entry name" value="PKS_KR"/>
    <property type="match status" value="1"/>
</dbReference>
<dbReference type="InterPro" id="IPR002347">
    <property type="entry name" value="SDR_fam"/>
</dbReference>
<dbReference type="EMBL" id="HBGY01022387">
    <property type="protein sequence ID" value="CAD9593272.1"/>
    <property type="molecule type" value="Transcribed_RNA"/>
</dbReference>
<dbReference type="SUPFAM" id="SSF51735">
    <property type="entry name" value="NAD(P)-binding Rossmann-fold domains"/>
    <property type="match status" value="1"/>
</dbReference>
<feature type="domain" description="Ketoreductase" evidence="5">
    <location>
        <begin position="37"/>
        <end position="277"/>
    </location>
</feature>
<dbReference type="PANTHER" id="PTHR43490">
    <property type="entry name" value="(+)-NEOMENTHOL DEHYDROGENASE"/>
    <property type="match status" value="1"/>
</dbReference>
<reference evidence="7" key="1">
    <citation type="submission" date="2021-01" db="EMBL/GenBank/DDBJ databases">
        <authorList>
            <person name="Corre E."/>
            <person name="Pelletier E."/>
            <person name="Niang G."/>
            <person name="Scheremetjew M."/>
            <person name="Finn R."/>
            <person name="Kale V."/>
            <person name="Holt S."/>
            <person name="Cochrane G."/>
            <person name="Meng A."/>
            <person name="Brown T."/>
            <person name="Cohen L."/>
        </authorList>
    </citation>
    <scope>NUCLEOTIDE SEQUENCE</scope>
    <source>
        <strain evidence="7">B650</strain>
    </source>
</reference>
<proteinExistence type="inferred from homology"/>
<feature type="chain" id="PRO_5036191938" description="Ketoreductase domain-containing protein" evidence="4">
    <location>
        <begin position="30"/>
        <end position="344"/>
    </location>
</feature>
<gene>
    <name evidence="6" type="ORF">LDAN0321_LOCUS14138</name>
    <name evidence="7" type="ORF">LDAN0321_LOCUS14139</name>
</gene>
<name>A0A6U2QDL4_9STRA</name>
<dbReference type="GO" id="GO:0016020">
    <property type="term" value="C:membrane"/>
    <property type="evidence" value="ECO:0007669"/>
    <property type="project" value="TreeGrafter"/>
</dbReference>
<evidence type="ECO:0000313" key="7">
    <source>
        <dbReference type="EMBL" id="CAD9593274.1"/>
    </source>
</evidence>